<evidence type="ECO:0000256" key="5">
    <source>
        <dbReference type="ARBA" id="ARBA00022517"/>
    </source>
</evidence>
<feature type="domain" description="Ribosome-assembly protein 3 C-terminal" evidence="9">
    <location>
        <begin position="180"/>
        <end position="227"/>
    </location>
</feature>
<feature type="compositionally biased region" description="Low complexity" evidence="8">
    <location>
        <begin position="96"/>
        <end position="121"/>
    </location>
</feature>
<comment type="similarity">
    <text evidence="3">Belongs to the RSA3 family.</text>
</comment>
<keyword evidence="13" id="KW-1185">Reference proteome</keyword>
<evidence type="ECO:0000313" key="13">
    <source>
        <dbReference type="Proteomes" id="UP000235388"/>
    </source>
</evidence>
<evidence type="ECO:0000256" key="2">
    <source>
        <dbReference type="ARBA" id="ARBA00004604"/>
    </source>
</evidence>
<feature type="region of interest" description="Disordered" evidence="8">
    <location>
        <begin position="1"/>
        <end position="129"/>
    </location>
</feature>
<dbReference type="Proteomes" id="UP000235392">
    <property type="component" value="Unassembled WGS sequence"/>
</dbReference>
<evidence type="ECO:0000256" key="1">
    <source>
        <dbReference type="ARBA" id="ARBA00003035"/>
    </source>
</evidence>
<dbReference type="AlphaFoldDB" id="A0A2N5VDD7"/>
<dbReference type="GO" id="GO:0005730">
    <property type="term" value="C:nucleolus"/>
    <property type="evidence" value="ECO:0007669"/>
    <property type="project" value="UniProtKB-SubCell"/>
</dbReference>
<evidence type="ECO:0000313" key="12">
    <source>
        <dbReference type="EMBL" id="PLW48010.1"/>
    </source>
</evidence>
<dbReference type="Proteomes" id="UP000235388">
    <property type="component" value="Unassembled WGS sequence"/>
</dbReference>
<dbReference type="EMBL" id="PGCJ01001063">
    <property type="protein sequence ID" value="PLW10351.1"/>
    <property type="molecule type" value="Genomic_DNA"/>
</dbReference>
<feature type="compositionally biased region" description="Low complexity" evidence="8">
    <location>
        <begin position="23"/>
        <end position="78"/>
    </location>
</feature>
<feature type="region of interest" description="Disordered" evidence="8">
    <location>
        <begin position="263"/>
        <end position="283"/>
    </location>
</feature>
<dbReference type="InterPro" id="IPR028217">
    <property type="entry name" value="Rsa3_C"/>
</dbReference>
<organism evidence="12 13">
    <name type="scientific">Puccinia coronata f. sp. avenae</name>
    <dbReference type="NCBI Taxonomy" id="200324"/>
    <lineage>
        <taxon>Eukaryota</taxon>
        <taxon>Fungi</taxon>
        <taxon>Dikarya</taxon>
        <taxon>Basidiomycota</taxon>
        <taxon>Pucciniomycotina</taxon>
        <taxon>Pucciniomycetes</taxon>
        <taxon>Pucciniales</taxon>
        <taxon>Pucciniaceae</taxon>
        <taxon>Puccinia</taxon>
    </lineage>
</organism>
<dbReference type="PANTHER" id="PTHR28127">
    <property type="entry name" value="RIBOSOME ASSEMBLY PROTEIN 3"/>
    <property type="match status" value="1"/>
</dbReference>
<evidence type="ECO:0000256" key="3">
    <source>
        <dbReference type="ARBA" id="ARBA00006256"/>
    </source>
</evidence>
<evidence type="ECO:0000313" key="11">
    <source>
        <dbReference type="EMBL" id="PLW41183.1"/>
    </source>
</evidence>
<dbReference type="GO" id="GO:0000027">
    <property type="term" value="P:ribosomal large subunit assembly"/>
    <property type="evidence" value="ECO:0007669"/>
    <property type="project" value="TreeGrafter"/>
</dbReference>
<evidence type="ECO:0000259" key="9">
    <source>
        <dbReference type="Pfam" id="PF14615"/>
    </source>
</evidence>
<dbReference type="EMBL" id="PGCI01000092">
    <property type="protein sequence ID" value="PLW41183.1"/>
    <property type="molecule type" value="Genomic_DNA"/>
</dbReference>
<feature type="compositionally biased region" description="Basic residues" evidence="8">
    <location>
        <begin position="82"/>
        <end position="94"/>
    </location>
</feature>
<name>A0A2N5VDD7_9BASI</name>
<evidence type="ECO:0000256" key="4">
    <source>
        <dbReference type="ARBA" id="ARBA00015339"/>
    </source>
</evidence>
<comment type="caution">
    <text evidence="12">The sequence shown here is derived from an EMBL/GenBank/DDBJ whole genome shotgun (WGS) entry which is preliminary data.</text>
</comment>
<reference evidence="13 14" key="1">
    <citation type="submission" date="2017-11" db="EMBL/GenBank/DDBJ databases">
        <title>De novo assembly and phasing of dikaryotic genomes from two isolates of Puccinia coronata f. sp. avenae, the causal agent of oat crown rust.</title>
        <authorList>
            <person name="Miller M.E."/>
            <person name="Zhang Y."/>
            <person name="Omidvar V."/>
            <person name="Sperschneider J."/>
            <person name="Schwessinger B."/>
            <person name="Raley C."/>
            <person name="Palmer J.M."/>
            <person name="Garnica D."/>
            <person name="Upadhyaya N."/>
            <person name="Rathjen J."/>
            <person name="Taylor J.M."/>
            <person name="Park R.F."/>
            <person name="Dodds P.N."/>
            <person name="Hirsch C.D."/>
            <person name="Kianian S.F."/>
            <person name="Figueroa M."/>
        </authorList>
    </citation>
    <scope>NUCLEOTIDE SEQUENCE [LARGE SCALE GENOMIC DNA]</scope>
    <source>
        <strain evidence="12">12NC29</strain>
        <strain evidence="11">12SD80</strain>
    </source>
</reference>
<dbReference type="InterPro" id="IPR051898">
    <property type="entry name" value="Ribosome_Assembly_3"/>
</dbReference>
<dbReference type="EMBL" id="PGCJ01000106">
    <property type="protein sequence ID" value="PLW48010.1"/>
    <property type="molecule type" value="Genomic_DNA"/>
</dbReference>
<dbReference type="OrthoDB" id="2504927at2759"/>
<feature type="compositionally biased region" description="Basic residues" evidence="8">
    <location>
        <begin position="1"/>
        <end position="14"/>
    </location>
</feature>
<dbReference type="GO" id="GO:0030687">
    <property type="term" value="C:preribosome, large subunit precursor"/>
    <property type="evidence" value="ECO:0007669"/>
    <property type="project" value="TreeGrafter"/>
</dbReference>
<dbReference type="Pfam" id="PF14615">
    <property type="entry name" value="Rsa3"/>
    <property type="match status" value="1"/>
</dbReference>
<evidence type="ECO:0000256" key="8">
    <source>
        <dbReference type="SAM" id="MobiDB-lite"/>
    </source>
</evidence>
<evidence type="ECO:0000313" key="14">
    <source>
        <dbReference type="Proteomes" id="UP000235392"/>
    </source>
</evidence>
<keyword evidence="6" id="KW-0539">Nucleus</keyword>
<proteinExistence type="inferred from homology"/>
<accession>A0A2N5VDD7</accession>
<dbReference type="STRING" id="200324.A0A2N5VDD7"/>
<evidence type="ECO:0000256" key="6">
    <source>
        <dbReference type="ARBA" id="ARBA00023242"/>
    </source>
</evidence>
<keyword evidence="7" id="KW-0687">Ribonucleoprotein</keyword>
<comment type="function">
    <text evidence="1">Required for efficient biogenesis of the 60S ribosomal subunit.</text>
</comment>
<sequence>MAGRARKRVRRRRVSEKYDDSSDSSSSSSASSTHSTSKATNNATSKFSSQSTESSSAQSESESSESSSSSSSSSSGSSAKRPTAKRGRLAKKQARSAEQQQQSAQDQATSQTAARSPSPMAQSPPAPLPNCYFDPDLALPCLDSLPDFSLPSGLETKPATRPVDGLQSARLKLAQDEERFRAWYMATVVDRFPSELDQLRSSSSTQKSKDSVDLLVAALGAGVDIFDDSLLLPSSSTLALDDRHLVLQTLDLASNQTHLDPTLCPPAPSPPQDVEMASAADDS</sequence>
<evidence type="ECO:0000256" key="7">
    <source>
        <dbReference type="ARBA" id="ARBA00023274"/>
    </source>
</evidence>
<evidence type="ECO:0000313" key="10">
    <source>
        <dbReference type="EMBL" id="PLW10351.1"/>
    </source>
</evidence>
<keyword evidence="5" id="KW-0690">Ribosome biogenesis</keyword>
<comment type="subcellular location">
    <subcellularLocation>
        <location evidence="2">Nucleus</location>
        <location evidence="2">Nucleolus</location>
    </subcellularLocation>
</comment>
<protein>
    <recommendedName>
        <fullName evidence="4">Ribosome assembly protein 3</fullName>
    </recommendedName>
</protein>
<dbReference type="PANTHER" id="PTHR28127:SF1">
    <property type="entry name" value="RIBOSOME ASSEMBLY PROTEIN 3"/>
    <property type="match status" value="1"/>
</dbReference>
<gene>
    <name evidence="12" type="ORF">PCANC_09402</name>
    <name evidence="10" type="ORF">PCANC_19667</name>
    <name evidence="11" type="ORF">PCASD_10130</name>
</gene>